<keyword evidence="3" id="KW-0813">Transport</keyword>
<evidence type="ECO:0000256" key="1">
    <source>
        <dbReference type="ARBA" id="ARBA00004141"/>
    </source>
</evidence>
<evidence type="ECO:0000256" key="7">
    <source>
        <dbReference type="SAM" id="Phobius"/>
    </source>
</evidence>
<dbReference type="SUPFAM" id="SSF103473">
    <property type="entry name" value="MFS general substrate transporter"/>
    <property type="match status" value="1"/>
</dbReference>
<organism evidence="9 10">
    <name type="scientific">Carnegiea gigantea</name>
    <dbReference type="NCBI Taxonomy" id="171969"/>
    <lineage>
        <taxon>Eukaryota</taxon>
        <taxon>Viridiplantae</taxon>
        <taxon>Streptophyta</taxon>
        <taxon>Embryophyta</taxon>
        <taxon>Tracheophyta</taxon>
        <taxon>Spermatophyta</taxon>
        <taxon>Magnoliopsida</taxon>
        <taxon>eudicotyledons</taxon>
        <taxon>Gunneridae</taxon>
        <taxon>Pentapetalae</taxon>
        <taxon>Caryophyllales</taxon>
        <taxon>Cactineae</taxon>
        <taxon>Cactaceae</taxon>
        <taxon>Cactoideae</taxon>
        <taxon>Echinocereeae</taxon>
        <taxon>Carnegiea</taxon>
    </lineage>
</organism>
<comment type="caution">
    <text evidence="9">The sequence shown here is derived from an EMBL/GenBank/DDBJ whole genome shotgun (WGS) entry which is preliminary data.</text>
</comment>
<dbReference type="PRINTS" id="PR00171">
    <property type="entry name" value="SUGRTRNSPORT"/>
</dbReference>
<reference evidence="9" key="1">
    <citation type="submission" date="2022-04" db="EMBL/GenBank/DDBJ databases">
        <title>Carnegiea gigantea Genome sequencing and assembly v2.</title>
        <authorList>
            <person name="Copetti D."/>
            <person name="Sanderson M.J."/>
            <person name="Burquez A."/>
            <person name="Wojciechowski M.F."/>
        </authorList>
    </citation>
    <scope>NUCLEOTIDE SEQUENCE</scope>
    <source>
        <strain evidence="9">SGP5-SGP5p</strain>
        <tissue evidence="9">Aerial part</tissue>
    </source>
</reference>
<comment type="similarity">
    <text evidence="2">Belongs to the major facilitator superfamily. Sugar transporter (TC 2.A.1.1) family.</text>
</comment>
<keyword evidence="6 7" id="KW-0472">Membrane</keyword>
<dbReference type="InterPro" id="IPR036259">
    <property type="entry name" value="MFS_trans_sf"/>
</dbReference>
<evidence type="ECO:0000259" key="8">
    <source>
        <dbReference type="PROSITE" id="PS50850"/>
    </source>
</evidence>
<dbReference type="Proteomes" id="UP001153076">
    <property type="component" value="Unassembled WGS sequence"/>
</dbReference>
<dbReference type="Gene3D" id="1.20.1250.20">
    <property type="entry name" value="MFS general substrate transporter like domains"/>
    <property type="match status" value="1"/>
</dbReference>
<evidence type="ECO:0000313" key="10">
    <source>
        <dbReference type="Proteomes" id="UP001153076"/>
    </source>
</evidence>
<dbReference type="OrthoDB" id="6133115at2759"/>
<sequence>MATMKNDVRDLLLPHGKVDEGSIKIAMRVSSLMGLVGWTAIYFAKGPLSLDTGRFFTGWGIGIFSYVVPVYISEISPTSIRGGLTTLNQLLIVLGISFTMLLGIVVSWRGLALHGLRPCAIMLLGLFFIPESPRWLAKVGKFNDLEKSLRRIRGRDADISVEISQIQESLEHSQHMPQAGILDLFQRIYLHSVIVAVGLMAFQQFSGINGIGFYASQIFLEAGNSSPKLGVALYAFIQIPINGMTTGLIDRTGRKPLILGVPSLAFSQGRASTLR</sequence>
<dbReference type="InterPro" id="IPR003663">
    <property type="entry name" value="Sugar/inositol_transpt"/>
</dbReference>
<keyword evidence="5 7" id="KW-1133">Transmembrane helix</keyword>
<feature type="domain" description="Major facilitator superfamily (MFS) profile" evidence="8">
    <location>
        <begin position="1"/>
        <end position="275"/>
    </location>
</feature>
<name>A0A9Q1KCY6_9CARY</name>
<evidence type="ECO:0000256" key="2">
    <source>
        <dbReference type="ARBA" id="ARBA00010992"/>
    </source>
</evidence>
<evidence type="ECO:0000256" key="4">
    <source>
        <dbReference type="ARBA" id="ARBA00022692"/>
    </source>
</evidence>
<keyword evidence="3" id="KW-0762">Sugar transport</keyword>
<proteinExistence type="inferred from homology"/>
<evidence type="ECO:0000256" key="5">
    <source>
        <dbReference type="ARBA" id="ARBA00022989"/>
    </source>
</evidence>
<evidence type="ECO:0000256" key="3">
    <source>
        <dbReference type="ARBA" id="ARBA00022597"/>
    </source>
</evidence>
<feature type="transmembrane region" description="Helical" evidence="7">
    <location>
        <begin position="84"/>
        <end position="105"/>
    </location>
</feature>
<dbReference type="EMBL" id="JAKOGI010000152">
    <property type="protein sequence ID" value="KAJ8441851.1"/>
    <property type="molecule type" value="Genomic_DNA"/>
</dbReference>
<dbReference type="PANTHER" id="PTHR48021">
    <property type="match status" value="1"/>
</dbReference>
<dbReference type="GO" id="GO:0016020">
    <property type="term" value="C:membrane"/>
    <property type="evidence" value="ECO:0007669"/>
    <property type="project" value="UniProtKB-SubCell"/>
</dbReference>
<feature type="transmembrane region" description="Helical" evidence="7">
    <location>
        <begin position="25"/>
        <end position="44"/>
    </location>
</feature>
<dbReference type="Pfam" id="PF00083">
    <property type="entry name" value="Sugar_tr"/>
    <property type="match status" value="1"/>
</dbReference>
<dbReference type="PROSITE" id="PS50850">
    <property type="entry name" value="MFS"/>
    <property type="match status" value="1"/>
</dbReference>
<dbReference type="GO" id="GO:0022857">
    <property type="term" value="F:transmembrane transporter activity"/>
    <property type="evidence" value="ECO:0007669"/>
    <property type="project" value="InterPro"/>
</dbReference>
<comment type="subcellular location">
    <subcellularLocation>
        <location evidence="1">Membrane</location>
        <topology evidence="1">Multi-pass membrane protein</topology>
    </subcellularLocation>
</comment>
<keyword evidence="4 7" id="KW-0812">Transmembrane</keyword>
<dbReference type="InterPro" id="IPR050549">
    <property type="entry name" value="MFS_Trehalose_Transporter"/>
</dbReference>
<evidence type="ECO:0000313" key="9">
    <source>
        <dbReference type="EMBL" id="KAJ8441851.1"/>
    </source>
</evidence>
<keyword evidence="10" id="KW-1185">Reference proteome</keyword>
<accession>A0A9Q1KCY6</accession>
<feature type="transmembrane region" description="Helical" evidence="7">
    <location>
        <begin position="56"/>
        <end position="72"/>
    </location>
</feature>
<dbReference type="PANTHER" id="PTHR48021:SF21">
    <property type="entry name" value="SUGAR TRANSPORTER ERD6-LIKE 8"/>
    <property type="match status" value="1"/>
</dbReference>
<dbReference type="InterPro" id="IPR020846">
    <property type="entry name" value="MFS_dom"/>
</dbReference>
<protein>
    <recommendedName>
        <fullName evidence="8">Major facilitator superfamily (MFS) profile domain-containing protein</fullName>
    </recommendedName>
</protein>
<evidence type="ECO:0000256" key="6">
    <source>
        <dbReference type="ARBA" id="ARBA00023136"/>
    </source>
</evidence>
<dbReference type="InterPro" id="IPR005828">
    <property type="entry name" value="MFS_sugar_transport-like"/>
</dbReference>
<gene>
    <name evidence="9" type="ORF">Cgig2_004462</name>
</gene>
<dbReference type="AlphaFoldDB" id="A0A9Q1KCY6"/>